<name>A0AB34GHW9_ESCRO</name>
<sequence length="132" mass="13512">MHLPVPLAQPAVTSSGSGSGSGGRFPCSALAAAASRPTPRVPAMLQASPDPRRHFRQRHDRVGLGAGPAGSEGAGRPLGGAGPACARHGDAGGRRRRERARRKMAAAMLGLGAVCAQRAAAARPAREARQRR</sequence>
<comment type="caution">
    <text evidence="2">The sequence shown here is derived from an EMBL/GenBank/DDBJ whole genome shotgun (WGS) entry which is preliminary data.</text>
</comment>
<feature type="region of interest" description="Disordered" evidence="1">
    <location>
        <begin position="1"/>
        <end position="101"/>
    </location>
</feature>
<dbReference type="Proteomes" id="UP001159641">
    <property type="component" value="Unassembled WGS sequence"/>
</dbReference>
<evidence type="ECO:0000256" key="1">
    <source>
        <dbReference type="SAM" id="MobiDB-lite"/>
    </source>
</evidence>
<evidence type="ECO:0000313" key="2">
    <source>
        <dbReference type="EMBL" id="KAJ8778110.1"/>
    </source>
</evidence>
<accession>A0AB34GHW9</accession>
<protein>
    <submittedName>
        <fullName evidence="2">Uncharacterized protein</fullName>
    </submittedName>
</protein>
<organism evidence="2 3">
    <name type="scientific">Eschrichtius robustus</name>
    <name type="common">California gray whale</name>
    <name type="synonym">Eschrichtius gibbosus</name>
    <dbReference type="NCBI Taxonomy" id="9764"/>
    <lineage>
        <taxon>Eukaryota</taxon>
        <taxon>Metazoa</taxon>
        <taxon>Chordata</taxon>
        <taxon>Craniata</taxon>
        <taxon>Vertebrata</taxon>
        <taxon>Euteleostomi</taxon>
        <taxon>Mammalia</taxon>
        <taxon>Eutheria</taxon>
        <taxon>Laurasiatheria</taxon>
        <taxon>Artiodactyla</taxon>
        <taxon>Whippomorpha</taxon>
        <taxon>Cetacea</taxon>
        <taxon>Mysticeti</taxon>
        <taxon>Eschrichtiidae</taxon>
        <taxon>Eschrichtius</taxon>
    </lineage>
</organism>
<reference evidence="2 3" key="1">
    <citation type="submission" date="2022-11" db="EMBL/GenBank/DDBJ databases">
        <title>Whole genome sequence of Eschrichtius robustus ER-17-0199.</title>
        <authorList>
            <person name="Bruniche-Olsen A."/>
            <person name="Black A.N."/>
            <person name="Fields C.J."/>
            <person name="Walden K."/>
            <person name="Dewoody J.A."/>
        </authorList>
    </citation>
    <scope>NUCLEOTIDE SEQUENCE [LARGE SCALE GENOMIC DNA]</scope>
    <source>
        <strain evidence="2">ER-17-0199</strain>
        <tissue evidence="2">Blubber</tissue>
    </source>
</reference>
<feature type="compositionally biased region" description="Gly residues" evidence="1">
    <location>
        <begin position="64"/>
        <end position="82"/>
    </location>
</feature>
<gene>
    <name evidence="2" type="ORF">J1605_013970</name>
</gene>
<dbReference type="AlphaFoldDB" id="A0AB34GHW9"/>
<keyword evidence="3" id="KW-1185">Reference proteome</keyword>
<evidence type="ECO:0000313" key="3">
    <source>
        <dbReference type="Proteomes" id="UP001159641"/>
    </source>
</evidence>
<proteinExistence type="predicted"/>
<dbReference type="EMBL" id="JAIQCJ010002272">
    <property type="protein sequence ID" value="KAJ8778110.1"/>
    <property type="molecule type" value="Genomic_DNA"/>
</dbReference>